<evidence type="ECO:0000313" key="1">
    <source>
        <dbReference type="EMBL" id="BAW27162.1"/>
    </source>
</evidence>
<dbReference type="Proteomes" id="UP000218731">
    <property type="component" value="Plasmid pKF715B"/>
</dbReference>
<reference evidence="2 4" key="3">
    <citation type="submission" date="2018-03" db="EMBL/GenBank/DDBJ databases">
        <title>Draft genome of Pseudomonas putida strain KH-18-2.</title>
        <authorList>
            <person name="Yoshizawa S."/>
            <person name="Khan N.H."/>
            <person name="Nishimura M."/>
            <person name="Chiura H.X."/>
            <person name="Ogura Y."/>
            <person name="Hayashi T."/>
            <person name="Kogure K."/>
        </authorList>
    </citation>
    <scope>NUCLEOTIDE SEQUENCE [LARGE SCALE GENOMIC DNA]</scope>
    <source>
        <strain evidence="2 4">KH-18-2</strain>
    </source>
</reference>
<reference evidence="1 3" key="1">
    <citation type="submission" date="2015-11" db="EMBL/GenBank/DDBJ databases">
        <title>Complete genome sequencing of a biphenyl-degrading bacterium, Pseudomonas putida KF715 (=NBRC110667).</title>
        <authorList>
            <person name="Suenaga H."/>
            <person name="Fujihara N."/>
            <person name="Watanabe T."/>
            <person name="Hirose J."/>
            <person name="Kimura N."/>
            <person name="Yamazoe A."/>
            <person name="Hosoyama A."/>
            <person name="Shimodaira J."/>
            <person name="Furukawa K."/>
        </authorList>
    </citation>
    <scope>NUCLEOTIDE SEQUENCE [LARGE SCALE GENOMIC DNA]</scope>
    <source>
        <strain evidence="1 3">KF715</strain>
        <plasmid evidence="1">pKF715B</plasmid>
        <plasmid evidence="3">Plasmid pkf715b dna</plasmid>
    </source>
</reference>
<protein>
    <submittedName>
        <fullName evidence="1">Uncharacterized protein</fullName>
    </submittedName>
</protein>
<geneLocation type="plasmid" evidence="1">
    <name>pKF715B</name>
</geneLocation>
<organism evidence="1 3">
    <name type="scientific">Pseudomonas putida</name>
    <name type="common">Arthrobacter siderocapsulatus</name>
    <dbReference type="NCBI Taxonomy" id="303"/>
    <lineage>
        <taxon>Bacteria</taxon>
        <taxon>Pseudomonadati</taxon>
        <taxon>Pseudomonadota</taxon>
        <taxon>Gammaproteobacteria</taxon>
        <taxon>Pseudomonadales</taxon>
        <taxon>Pseudomonadaceae</taxon>
        <taxon>Pseudomonas</taxon>
    </lineage>
</organism>
<keyword evidence="1" id="KW-0614">Plasmid</keyword>
<dbReference type="EMBL" id="MING01000087">
    <property type="protein sequence ID" value="POF99707.1"/>
    <property type="molecule type" value="Genomic_DNA"/>
</dbReference>
<reference evidence="2 4" key="2">
    <citation type="submission" date="2016-08" db="EMBL/GenBank/DDBJ databases">
        <authorList>
            <person name="Seilhamer J.J."/>
        </authorList>
    </citation>
    <scope>NUCLEOTIDE SEQUENCE [LARGE SCALE GENOMIC DNA]</scope>
    <source>
        <strain evidence="2 4">KH-18-2</strain>
    </source>
</reference>
<dbReference type="Proteomes" id="UP000237378">
    <property type="component" value="Unassembled WGS sequence"/>
</dbReference>
<evidence type="ECO:0000313" key="4">
    <source>
        <dbReference type="Proteomes" id="UP000237378"/>
    </source>
</evidence>
<name>A0A1L7NP06_PSEPU</name>
<accession>A0A1L7NP06</accession>
<dbReference type="AlphaFoldDB" id="A0A1L7NP06"/>
<geneLocation type="plasmid" evidence="3">
    <name>pkf715b dna</name>
</geneLocation>
<proteinExistence type="predicted"/>
<evidence type="ECO:0000313" key="2">
    <source>
        <dbReference type="EMBL" id="POF99707.1"/>
    </source>
</evidence>
<evidence type="ECO:0000313" key="3">
    <source>
        <dbReference type="Proteomes" id="UP000218731"/>
    </source>
</evidence>
<sequence>MAHNTGTAQCSYCGAEYRLVSDFKRDMQRLCKAWLSRHERACACRTPDQRRSWAQKYVGKDFAESSLTVDLEHPGFKDIQPSHAGNGALQLP</sequence>
<dbReference type="EMBL" id="AP015031">
    <property type="protein sequence ID" value="BAW27162.1"/>
    <property type="molecule type" value="Genomic_DNA"/>
</dbReference>
<gene>
    <name evidence="2" type="ORF">BGP82_28105</name>
    <name evidence="1" type="ORF">KF715C_pB560</name>
</gene>